<dbReference type="GO" id="GO:0005576">
    <property type="term" value="C:extracellular region"/>
    <property type="evidence" value="ECO:0007669"/>
    <property type="project" value="UniProtKB-SubCell"/>
</dbReference>
<dbReference type="Pfam" id="PF01357">
    <property type="entry name" value="Expansin_C"/>
    <property type="match status" value="1"/>
</dbReference>
<protein>
    <recommendedName>
        <fullName evidence="5">Expansin-like CBD domain-containing protein</fullName>
    </recommendedName>
</protein>
<evidence type="ECO:0000313" key="6">
    <source>
        <dbReference type="EnsemblPlants" id="TraesCS4B02G362800.1.cds1"/>
    </source>
</evidence>
<feature type="signal peptide" evidence="4">
    <location>
        <begin position="1"/>
        <end position="22"/>
    </location>
</feature>
<dbReference type="GeneID" id="123089633"/>
<dbReference type="Gramene" id="TraesNOR4B03G02420270.1">
    <property type="protein sequence ID" value="TraesNOR4B03G02420270.1.CDS1"/>
    <property type="gene ID" value="TraesNOR4B03G02420270"/>
</dbReference>
<dbReference type="PANTHER" id="PTHR31692:SF13">
    <property type="entry name" value="OS04G0328900 PROTEIN"/>
    <property type="match status" value="1"/>
</dbReference>
<dbReference type="SUPFAM" id="SSF49590">
    <property type="entry name" value="PHL pollen allergen"/>
    <property type="match status" value="1"/>
</dbReference>
<feature type="chain" id="PRO_5043175724" description="Expansin-like CBD domain-containing protein" evidence="4">
    <location>
        <begin position="23"/>
        <end position="124"/>
    </location>
</feature>
<reference evidence="6" key="2">
    <citation type="submission" date="2018-10" db="UniProtKB">
        <authorList>
            <consortium name="EnsemblPlants"/>
        </authorList>
    </citation>
    <scope>IDENTIFICATION</scope>
</reference>
<dbReference type="Gramene" id="TraesCAD_scaffold_088020_01G000100.1">
    <property type="protein sequence ID" value="TraesCAD_scaffold_088020_01G000100.1"/>
    <property type="gene ID" value="TraesCAD_scaffold_088020_01G000100"/>
</dbReference>
<dbReference type="PROSITE" id="PS50843">
    <property type="entry name" value="EXPANSIN_CBD"/>
    <property type="match status" value="1"/>
</dbReference>
<dbReference type="InterPro" id="IPR007117">
    <property type="entry name" value="Expansin_CBD"/>
</dbReference>
<feature type="domain" description="Expansin-like CBD" evidence="5">
    <location>
        <begin position="41"/>
        <end position="122"/>
    </location>
</feature>
<evidence type="ECO:0000256" key="1">
    <source>
        <dbReference type="ARBA" id="ARBA00004613"/>
    </source>
</evidence>
<dbReference type="RefSeq" id="XP_044367199.1">
    <property type="nucleotide sequence ID" value="XM_044511264.1"/>
</dbReference>
<comment type="subcellular location">
    <subcellularLocation>
        <location evidence="1">Secreted</location>
    </subcellularLocation>
</comment>
<reference evidence="6" key="1">
    <citation type="submission" date="2018-08" db="EMBL/GenBank/DDBJ databases">
        <authorList>
            <person name="Rossello M."/>
        </authorList>
    </citation>
    <scope>NUCLEOTIDE SEQUENCE [LARGE SCALE GENOMIC DNA]</scope>
    <source>
        <strain evidence="6">cv. Chinese Spring</strain>
    </source>
</reference>
<dbReference type="Gramene" id="TraesROB_scaffold_085089_01G000100.1">
    <property type="protein sequence ID" value="TraesROB_scaffold_085089_01G000100.1"/>
    <property type="gene ID" value="TraesROB_scaffold_085089_01G000100"/>
</dbReference>
<dbReference type="PRINTS" id="PR01637">
    <property type="entry name" value="LOLP2ALLERGN"/>
</dbReference>
<dbReference type="InterPro" id="IPR005453">
    <property type="entry name" value="Allergen_Lolp2"/>
</dbReference>
<dbReference type="Gramene" id="TraesCS4B02G362800.1">
    <property type="protein sequence ID" value="TraesCS4B02G362800.1.cds1"/>
    <property type="gene ID" value="TraesCS4B02G362800"/>
</dbReference>
<dbReference type="Gramene" id="TraesLDM4B03G02404030.1">
    <property type="protein sequence ID" value="TraesLDM4B03G02404030.1.CDS1"/>
    <property type="gene ID" value="TraesLDM4B03G02404030"/>
</dbReference>
<keyword evidence="3" id="KW-0964">Secreted</keyword>
<dbReference type="EnsemblPlants" id="TraesCS4B02G362800.1">
    <property type="protein sequence ID" value="TraesCS4B02G362800.1.cds1"/>
    <property type="gene ID" value="TraesCS4B02G362800"/>
</dbReference>
<comment type="similarity">
    <text evidence="2">Belongs to the expansin family. Expansin B subfamily.</text>
</comment>
<keyword evidence="4" id="KW-0732">Signal</keyword>
<dbReference type="OMA" id="EKGAADW"/>
<dbReference type="STRING" id="4565.A0A3B6IW31"/>
<evidence type="ECO:0000256" key="3">
    <source>
        <dbReference type="ARBA" id="ARBA00022525"/>
    </source>
</evidence>
<evidence type="ECO:0000256" key="4">
    <source>
        <dbReference type="SAM" id="SignalP"/>
    </source>
</evidence>
<dbReference type="Gramene" id="TraesLAC4B03G02355430.1">
    <property type="protein sequence ID" value="TraesLAC4B03G02355430.1.CDS1"/>
    <property type="gene ID" value="TraesLAC4B03G02355430"/>
</dbReference>
<keyword evidence="7" id="KW-1185">Reference proteome</keyword>
<evidence type="ECO:0000256" key="2">
    <source>
        <dbReference type="ARBA" id="ARBA00005650"/>
    </source>
</evidence>
<gene>
    <name evidence="6" type="primary">LOC123089633</name>
</gene>
<accession>A0A3B6IW31</accession>
<dbReference type="PANTHER" id="PTHR31692">
    <property type="entry name" value="EXPANSIN-B3"/>
    <property type="match status" value="1"/>
</dbReference>
<dbReference type="Gramene" id="TraesPARA_EIv1.0_1400160.1">
    <property type="protein sequence ID" value="TraesPARA_EIv1.0_1400160.1.CDS1"/>
    <property type="gene ID" value="TraesPARA_EIv1.0_1400160"/>
</dbReference>
<dbReference type="InterPro" id="IPR036749">
    <property type="entry name" value="Expansin_CBD_sf"/>
</dbReference>
<dbReference type="SMR" id="A0A3B6IW31"/>
<name>A0A3B6IW31_WHEAT</name>
<dbReference type="Gramene" id="TraesCS4B03G0938000.1">
    <property type="protein sequence ID" value="TraesCS4B03G0938000.1.CDS1"/>
    <property type="gene ID" value="TraesCS4B03G0938000"/>
</dbReference>
<evidence type="ECO:0000259" key="5">
    <source>
        <dbReference type="PROSITE" id="PS50843"/>
    </source>
</evidence>
<dbReference type="Gramene" id="TraesSTA4B03G02397190.1">
    <property type="protein sequence ID" value="TraesSTA4B03G02397190.1.CDS1"/>
    <property type="gene ID" value="TraesSTA4B03G02397190"/>
</dbReference>
<proteinExistence type="inferred from homology"/>
<sequence length="124" mass="13461">MASSRRLLAVALLAMLVAGAWCAAPVTFTVEKGSDTGSGKKQLAVLVSYDMPGDTMSELEIMQHDADDWVAMTKGEGGLWTFESADPLVGPFNFRYFTKKGLKNVYDNVIPDNYTIGTTYTPQG</sequence>
<evidence type="ECO:0000313" key="7">
    <source>
        <dbReference type="Proteomes" id="UP000019116"/>
    </source>
</evidence>
<dbReference type="AlphaFoldDB" id="A0A3B6IW31"/>
<dbReference type="Gene3D" id="2.60.40.760">
    <property type="entry name" value="Expansin, cellulose-binding-like domain"/>
    <property type="match status" value="1"/>
</dbReference>
<dbReference type="Proteomes" id="UP000019116">
    <property type="component" value="Chromosome 4B"/>
</dbReference>
<dbReference type="OrthoDB" id="645288at2759"/>
<dbReference type="Gramene" id="TraesJAG4B03G02399790.1">
    <property type="protein sequence ID" value="TraesJAG4B03G02399790.1.CDS1"/>
    <property type="gene ID" value="TraesJAG4B03G02399790"/>
</dbReference>
<organism evidence="6">
    <name type="scientific">Triticum aestivum</name>
    <name type="common">Wheat</name>
    <dbReference type="NCBI Taxonomy" id="4565"/>
    <lineage>
        <taxon>Eukaryota</taxon>
        <taxon>Viridiplantae</taxon>
        <taxon>Streptophyta</taxon>
        <taxon>Embryophyta</taxon>
        <taxon>Tracheophyta</taxon>
        <taxon>Spermatophyta</taxon>
        <taxon>Magnoliopsida</taxon>
        <taxon>Liliopsida</taxon>
        <taxon>Poales</taxon>
        <taxon>Poaceae</taxon>
        <taxon>BOP clade</taxon>
        <taxon>Pooideae</taxon>
        <taxon>Triticodae</taxon>
        <taxon>Triticeae</taxon>
        <taxon>Triticinae</taxon>
        <taxon>Triticum</taxon>
    </lineage>
</organism>